<dbReference type="Proteomes" id="UP000549009">
    <property type="component" value="Unassembled WGS sequence"/>
</dbReference>
<dbReference type="RefSeq" id="WP_184926251.1">
    <property type="nucleotide sequence ID" value="NZ_BMSQ01000030.1"/>
</dbReference>
<sequence>MSSHPEFALPDASAIDAAVGRALSALADLFTALSVGEHSVSLVVERTDGTILRCECDVSLGIGPLRVAVLDEAEFCALRALLVLALEGSTTRRAVLVATTAAEPLPRSCGWTVHDGWLHPMGADALQQAVMPCPSASAVLLQAYDAPALLSYSGQGGPS</sequence>
<keyword evidence="2" id="KW-1185">Reference proteome</keyword>
<name>A0A7W8EYV6_STRST</name>
<organism evidence="1 2">
    <name type="scientific">Streptomyces spectabilis</name>
    <dbReference type="NCBI Taxonomy" id="68270"/>
    <lineage>
        <taxon>Bacteria</taxon>
        <taxon>Bacillati</taxon>
        <taxon>Actinomycetota</taxon>
        <taxon>Actinomycetes</taxon>
        <taxon>Kitasatosporales</taxon>
        <taxon>Streptomycetaceae</taxon>
        <taxon>Streptomyces</taxon>
    </lineage>
</organism>
<gene>
    <name evidence="1" type="ORF">FHS40_008429</name>
</gene>
<accession>A0A7W8EYV6</accession>
<proteinExistence type="predicted"/>
<evidence type="ECO:0000313" key="2">
    <source>
        <dbReference type="Proteomes" id="UP000549009"/>
    </source>
</evidence>
<dbReference type="AlphaFoldDB" id="A0A7W8EYV6"/>
<protein>
    <submittedName>
        <fullName evidence="1">Uncharacterized protein</fullName>
    </submittedName>
</protein>
<comment type="caution">
    <text evidence="1">The sequence shown here is derived from an EMBL/GenBank/DDBJ whole genome shotgun (WGS) entry which is preliminary data.</text>
</comment>
<dbReference type="EMBL" id="JACHJD010000026">
    <property type="protein sequence ID" value="MBB5109301.1"/>
    <property type="molecule type" value="Genomic_DNA"/>
</dbReference>
<evidence type="ECO:0000313" key="1">
    <source>
        <dbReference type="EMBL" id="MBB5109301.1"/>
    </source>
</evidence>
<reference evidence="1 2" key="1">
    <citation type="submission" date="2020-08" db="EMBL/GenBank/DDBJ databases">
        <title>Genomic Encyclopedia of Type Strains, Phase III (KMG-III): the genomes of soil and plant-associated and newly described type strains.</title>
        <authorList>
            <person name="Whitman W."/>
        </authorList>
    </citation>
    <scope>NUCLEOTIDE SEQUENCE [LARGE SCALE GENOMIC DNA]</scope>
    <source>
        <strain evidence="1 2">CECT 3146</strain>
    </source>
</reference>